<organism evidence="2 3">
    <name type="scientific">Cryomorpha ignava</name>
    <dbReference type="NCBI Taxonomy" id="101383"/>
    <lineage>
        <taxon>Bacteria</taxon>
        <taxon>Pseudomonadati</taxon>
        <taxon>Bacteroidota</taxon>
        <taxon>Flavobacteriia</taxon>
        <taxon>Flavobacteriales</taxon>
        <taxon>Cryomorphaceae</taxon>
        <taxon>Cryomorpha</taxon>
    </lineage>
</organism>
<evidence type="ECO:0000256" key="1">
    <source>
        <dbReference type="SAM" id="Phobius"/>
    </source>
</evidence>
<keyword evidence="1" id="KW-0812">Transmembrane</keyword>
<protein>
    <submittedName>
        <fullName evidence="2">Uncharacterized protein</fullName>
    </submittedName>
</protein>
<evidence type="ECO:0000313" key="2">
    <source>
        <dbReference type="EMBL" id="NEN22339.1"/>
    </source>
</evidence>
<keyword evidence="3" id="KW-1185">Reference proteome</keyword>
<keyword evidence="1" id="KW-1133">Transmembrane helix</keyword>
<dbReference type="EMBL" id="JAAGVY010000002">
    <property type="protein sequence ID" value="NEN22339.1"/>
    <property type="molecule type" value="Genomic_DNA"/>
</dbReference>
<gene>
    <name evidence="2" type="ORF">G3O08_02330</name>
</gene>
<dbReference type="Proteomes" id="UP000486602">
    <property type="component" value="Unassembled WGS sequence"/>
</dbReference>
<comment type="caution">
    <text evidence="2">The sequence shown here is derived from an EMBL/GenBank/DDBJ whole genome shotgun (WGS) entry which is preliminary data.</text>
</comment>
<dbReference type="AlphaFoldDB" id="A0A7K3WL28"/>
<dbReference type="RefSeq" id="WP_163283046.1">
    <property type="nucleotide sequence ID" value="NZ_JAAGVY010000002.1"/>
</dbReference>
<feature type="transmembrane region" description="Helical" evidence="1">
    <location>
        <begin position="12"/>
        <end position="34"/>
    </location>
</feature>
<reference evidence="2 3" key="1">
    <citation type="submission" date="2020-02" db="EMBL/GenBank/DDBJ databases">
        <title>Out from the shadows clarifying the taxonomy of the family Cryomorphaceae and related taxa by utilizing the GTDB taxonomic framework.</title>
        <authorList>
            <person name="Bowman J.P."/>
        </authorList>
    </citation>
    <scope>NUCLEOTIDE SEQUENCE [LARGE SCALE GENOMIC DNA]</scope>
    <source>
        <strain evidence="2 3">QSSC 1-22</strain>
    </source>
</reference>
<evidence type="ECO:0000313" key="3">
    <source>
        <dbReference type="Proteomes" id="UP000486602"/>
    </source>
</evidence>
<keyword evidence="1" id="KW-0472">Membrane</keyword>
<proteinExistence type="predicted"/>
<sequence>MSKIEKIRNYNSIILALVGTIAVIFLIFAAFFLLEEMSRSFFRNDDYRNDGILATEETDQLLKDSLRRQIISFDRIQIVDSITQTYLLPVTQANLADPESSKVLADRLNTFGSGSDYEYYDENTYNNLIVYNSSTGKSQVVFNQRVSIGNYQVYNSGDQKYIIISGCSKDSNNDKYLNDRDLQELFIYDIQKAEISKLGAKENYTTLRTYQPALSTDLIVHFGIDRNNDGVFKSREEPMVFYQVNFQKMALEEFVSDAKISELQGLLEGK</sequence>
<name>A0A7K3WL28_9FLAO</name>
<accession>A0A7K3WL28</accession>